<dbReference type="Pfam" id="PF12765">
    <property type="entry name" value="Cohesin_HEAT"/>
    <property type="match status" value="1"/>
</dbReference>
<evidence type="ECO:0000313" key="9">
    <source>
        <dbReference type="EMBL" id="CAE0057600.1"/>
    </source>
</evidence>
<comment type="similarity">
    <text evidence="2 6">Belongs to the SCC2/Nipped-B family.</text>
</comment>
<gene>
    <name evidence="9" type="ORF">RMAR00112_LOCUS25654</name>
    <name evidence="10" type="ORF">RMAR00112_LOCUS25659</name>
</gene>
<dbReference type="Gene3D" id="1.25.10.10">
    <property type="entry name" value="Leucine-rich Repeat Variant"/>
    <property type="match status" value="1"/>
</dbReference>
<dbReference type="SUPFAM" id="SSF48371">
    <property type="entry name" value="ARM repeat"/>
    <property type="match status" value="1"/>
</dbReference>
<feature type="region of interest" description="Disordered" evidence="7">
    <location>
        <begin position="1498"/>
        <end position="1517"/>
    </location>
</feature>
<evidence type="ECO:0000256" key="3">
    <source>
        <dbReference type="ARBA" id="ARBA00022737"/>
    </source>
</evidence>
<evidence type="ECO:0000256" key="4">
    <source>
        <dbReference type="ARBA" id="ARBA00023242"/>
    </source>
</evidence>
<dbReference type="GO" id="GO:0061775">
    <property type="term" value="F:cohesin loader activity"/>
    <property type="evidence" value="ECO:0007669"/>
    <property type="project" value="InterPro"/>
</dbReference>
<dbReference type="EMBL" id="HBHW01033211">
    <property type="protein sequence ID" value="CAE0057600.1"/>
    <property type="molecule type" value="Transcribed_RNA"/>
</dbReference>
<evidence type="ECO:0000313" key="10">
    <source>
        <dbReference type="EMBL" id="CAE0057605.1"/>
    </source>
</evidence>
<evidence type="ECO:0000256" key="1">
    <source>
        <dbReference type="ARBA" id="ARBA00004123"/>
    </source>
</evidence>
<dbReference type="Pfam" id="PF12830">
    <property type="entry name" value="Nipped-B_C"/>
    <property type="match status" value="1"/>
</dbReference>
<feature type="domain" description="Sister chromatid cohesion C-terminal" evidence="8">
    <location>
        <begin position="1244"/>
        <end position="1422"/>
    </location>
</feature>
<evidence type="ECO:0000256" key="5">
    <source>
        <dbReference type="ARBA" id="ARBA00023306"/>
    </source>
</evidence>
<organism evidence="10">
    <name type="scientific">Rhodosorus marinus</name>
    <dbReference type="NCBI Taxonomy" id="101924"/>
    <lineage>
        <taxon>Eukaryota</taxon>
        <taxon>Rhodophyta</taxon>
        <taxon>Stylonematophyceae</taxon>
        <taxon>Stylonematales</taxon>
        <taxon>Stylonemataceae</taxon>
        <taxon>Rhodosorus</taxon>
    </lineage>
</organism>
<dbReference type="InterPro" id="IPR033031">
    <property type="entry name" value="Scc2/Nipped-B"/>
</dbReference>
<evidence type="ECO:0000256" key="7">
    <source>
        <dbReference type="SAM" id="MobiDB-lite"/>
    </source>
</evidence>
<feature type="region of interest" description="Disordered" evidence="7">
    <location>
        <begin position="361"/>
        <end position="380"/>
    </location>
</feature>
<sequence>MKRGKLVTEGFVETEVVMNLSSVMPFEGASDVLAALPTVSPAIPEKLPRRLTAKTKTQDEEVAADIARILRETQRETGYSLADDELESSFSRNADPRLLRAVLQNTRALGVQTVASGSTELTENSSLKPCGTPMGLQKDPAQDEDEDYCRQKPGQLKTDFELQKVNNACSLPDAHSGAEGIREEMENLVELIEEALEEKDSEGNPIHISRTKSNIECATMSNLLLKVRAYRDGHKNMITSLPLKRSKTFVRKLCPFVEDLLAIQSMPAATREKNGSTVHLGVQAFLVMLEIVSLDVQHSQELLTEDVILLVSSFLTFSSNCVLSSSGSRGSDLSVSRSGAVLRLDDISSFIDADAHRGVAGEQESCEQRRPALGLPSGRDHSEACSKAFERLEAILVGGYRCSDSALAHFSRTAMLCLNKANAVSLQVSAMGLILAVFRCHAPLRDQLLFEVRQAMERFVSLRENPRELRLREDGSGIRVTSALVVQMIQSACSFESLLEAKTHKDWEELSHEAFSARASSVRSSDFFVGGLVQRFLVDKDSELRSVFQVFVDDVIVLYGKPEWPGAETLLESLCTALIGLVRPPANERRAPGDINVRVACIDVLGALATRIRKLQLAKPASSSSIPQVEAGRRSTLLADLFHRSKADPPAADAFCAWSCRFAAAGKLSQVSFEWRNSSAVTWTRKDVVDEAHEEVRFGFLPSTGLASVLDVVASSLRDPSARLRAKGLMSMSEIGRVDPRQFRQGSTFRTAVEEKCLDVSPSVRESALDLLCRVSIALMELDDEDENFEDRVYSMVSSRLADTSTTVRKRAVIILRDYVLKTIARTEVMRSDVIYQTNAKGLAKDESFIAEACSKLVLRLDDQEVMVGEIACKALSAALLNGSQPGLVNMPKATIAARRLVETTMHIAKRTQPRFLDRLLREHESLSDSSRMFLEKVVFCVLREMLDVESVYRDVDNAEARLKDPVLYVLACSALLASFAQVNPALLKSHCRVLLPALKEVPSKGLEAANARNILSIFKACIPSMENQALDIWAELEEDLTCIVKTTKNDLLAAAAIQCHCILARSIPARESVAPEVAETFGRFLDMARENPVNTWQSCLHSLAPAIHRLGLYSRYLDLSPVVADTHFLRLDYWSSNVEFEARASEFGGAFVRIRESALQSVASFTMGNRRFLPRIVHTWRRTLQMRTDLRAQSNFPYRVLSDLQEMLALEEHDASRLRNEQSTSDNGVIGAEEGAEAGYLVSCVQELYSDIQKMIFCADKRVRLKAVMVFGLSIRQGLILPVVAVPSLIALYADREERSCRDHAHRILQSIAERHPLMLYSQVLSGILESFQVAILTSGQVTSPSDLAIDERSGYAIVSPVVDMLPTKRRRELVVGILGRLVSDKGEPKTEFQPHSDKANKRHESKLAYLAAILATLDYGGLSSSRGTADARTKHFRDEVSTILSSIAKQIANKGQSMLQMLDSNLTDEEKDKLAHESFGICLLVVLKQALKTRVQSEGDIPKDTDPDHEARRRPEKFVPSLPFLLANAEPGSEEWREVVDSQIHCFQSLMSEVSFDESEIDLEAPKRRRREDGARSPSKRALDRAVLVP</sequence>
<reference evidence="10" key="1">
    <citation type="submission" date="2021-01" db="EMBL/GenBank/DDBJ databases">
        <authorList>
            <person name="Corre E."/>
            <person name="Pelletier E."/>
            <person name="Niang G."/>
            <person name="Scheremetjew M."/>
            <person name="Finn R."/>
            <person name="Kale V."/>
            <person name="Holt S."/>
            <person name="Cochrane G."/>
            <person name="Meng A."/>
            <person name="Brown T."/>
            <person name="Cohen L."/>
        </authorList>
    </citation>
    <scope>NUCLEOTIDE SEQUENCE</scope>
    <source>
        <strain evidence="10">CCMP 769</strain>
    </source>
</reference>
<dbReference type="GO" id="GO:0010468">
    <property type="term" value="P:regulation of gene expression"/>
    <property type="evidence" value="ECO:0007669"/>
    <property type="project" value="InterPro"/>
</dbReference>
<comment type="subcellular location">
    <subcellularLocation>
        <location evidence="1 6">Nucleus</location>
    </subcellularLocation>
</comment>
<accession>A0A7S3A0F6</accession>
<dbReference type="InterPro" id="IPR024986">
    <property type="entry name" value="Nipped-B_C"/>
</dbReference>
<feature type="region of interest" description="Disordered" evidence="7">
    <location>
        <begin position="122"/>
        <end position="145"/>
    </location>
</feature>
<evidence type="ECO:0000259" key="8">
    <source>
        <dbReference type="Pfam" id="PF12830"/>
    </source>
</evidence>
<evidence type="ECO:0000256" key="6">
    <source>
        <dbReference type="RuleBase" id="RU364107"/>
    </source>
</evidence>
<dbReference type="PANTHER" id="PTHR21704">
    <property type="entry name" value="NIPPED-B-LIKE PROTEIN DELANGIN SCC2-RELATED"/>
    <property type="match status" value="1"/>
</dbReference>
<dbReference type="GO" id="GO:0090694">
    <property type="term" value="C:Scc2-Scc4 cohesin loading complex"/>
    <property type="evidence" value="ECO:0007669"/>
    <property type="project" value="TreeGrafter"/>
</dbReference>
<dbReference type="InterPro" id="IPR026003">
    <property type="entry name" value="Cohesin_HEAT"/>
</dbReference>
<keyword evidence="5 6" id="KW-0131">Cell cycle</keyword>
<proteinExistence type="inferred from homology"/>
<dbReference type="GO" id="GO:0071169">
    <property type="term" value="P:establishment of protein localization to chromatin"/>
    <property type="evidence" value="ECO:0007669"/>
    <property type="project" value="TreeGrafter"/>
</dbReference>
<feature type="region of interest" description="Disordered" evidence="7">
    <location>
        <begin position="1567"/>
        <end position="1592"/>
    </location>
</feature>
<dbReference type="GO" id="GO:1990414">
    <property type="term" value="P:replication-born double-strand break repair via sister chromatid exchange"/>
    <property type="evidence" value="ECO:0007669"/>
    <property type="project" value="TreeGrafter"/>
</dbReference>
<protein>
    <recommendedName>
        <fullName evidence="6">Sister chromatid cohesion protein</fullName>
    </recommendedName>
</protein>
<dbReference type="EMBL" id="HBHW01033216">
    <property type="protein sequence ID" value="CAE0057605.1"/>
    <property type="molecule type" value="Transcribed_RNA"/>
</dbReference>
<dbReference type="InterPro" id="IPR011989">
    <property type="entry name" value="ARM-like"/>
</dbReference>
<keyword evidence="4 6" id="KW-0539">Nucleus</keyword>
<dbReference type="PANTHER" id="PTHR21704:SF18">
    <property type="entry name" value="NIPPED-B-LIKE PROTEIN"/>
    <property type="match status" value="1"/>
</dbReference>
<dbReference type="GO" id="GO:0034087">
    <property type="term" value="P:establishment of mitotic sister chromatid cohesion"/>
    <property type="evidence" value="ECO:0007669"/>
    <property type="project" value="TreeGrafter"/>
</dbReference>
<evidence type="ECO:0000256" key="2">
    <source>
        <dbReference type="ARBA" id="ARBA00009252"/>
    </source>
</evidence>
<name>A0A7S3A0F6_9RHOD</name>
<dbReference type="GO" id="GO:0140588">
    <property type="term" value="P:chromatin looping"/>
    <property type="evidence" value="ECO:0007669"/>
    <property type="project" value="InterPro"/>
</dbReference>
<dbReference type="GO" id="GO:0003682">
    <property type="term" value="F:chromatin binding"/>
    <property type="evidence" value="ECO:0007669"/>
    <property type="project" value="TreeGrafter"/>
</dbReference>
<dbReference type="InterPro" id="IPR016024">
    <property type="entry name" value="ARM-type_fold"/>
</dbReference>
<keyword evidence="3 6" id="KW-0677">Repeat</keyword>